<feature type="transmembrane region" description="Helical" evidence="1">
    <location>
        <begin position="123"/>
        <end position="142"/>
    </location>
</feature>
<dbReference type="Proteomes" id="UP000005388">
    <property type="component" value="Unassembled WGS sequence"/>
</dbReference>
<protein>
    <submittedName>
        <fullName evidence="2">Uncharacterized protein</fullName>
    </submittedName>
</protein>
<proteinExistence type="predicted"/>
<dbReference type="AlphaFoldDB" id="G5KCI8"/>
<name>G5KCI8_9STRE</name>
<comment type="caution">
    <text evidence="2">The sequence shown here is derived from an EMBL/GenBank/DDBJ whole genome shotgun (WGS) entry which is preliminary data.</text>
</comment>
<evidence type="ECO:0000256" key="1">
    <source>
        <dbReference type="SAM" id="Phobius"/>
    </source>
</evidence>
<feature type="transmembrane region" description="Helical" evidence="1">
    <location>
        <begin position="209"/>
        <end position="236"/>
    </location>
</feature>
<keyword evidence="3" id="KW-1185">Reference proteome</keyword>
<feature type="transmembrane region" description="Helical" evidence="1">
    <location>
        <begin position="88"/>
        <end position="114"/>
    </location>
</feature>
<sequence length="265" mass="29115">MAIVLIVLAVISFTIVPTSKPVTNLNEQTVESLEKTKVTALKLSAASAVASTAITLIPGDVGQPIAENLADISDYLLIVVASIWLQKFLIGLTGIMAFKYLIPSALLLFIIFLFKPAHIFKQLAVKLALFSVLLFGIVPASVKLSNAIENQYQTSIQRTVDKADSEAGNITKSKNKSTSYWEKLKKKVTSTSVSLSKKFETILSRMIDAVAVLIVTTCLIPIFVLLSFIWFINIIFNLNVNPNLKQFSMVGKGIRGLKHKRHLSH</sequence>
<organism evidence="2 3">
    <name type="scientific">Streptococcus urinalis 2285-97</name>
    <dbReference type="NCBI Taxonomy" id="764291"/>
    <lineage>
        <taxon>Bacteria</taxon>
        <taxon>Bacillati</taxon>
        <taxon>Bacillota</taxon>
        <taxon>Bacilli</taxon>
        <taxon>Lactobacillales</taxon>
        <taxon>Streptococcaceae</taxon>
        <taxon>Streptococcus</taxon>
    </lineage>
</organism>
<dbReference type="EMBL" id="AEUZ02000001">
    <property type="protein sequence ID" value="EHJ57029.1"/>
    <property type="molecule type" value="Genomic_DNA"/>
</dbReference>
<accession>G5KCI8</accession>
<keyword evidence="1" id="KW-0472">Membrane</keyword>
<evidence type="ECO:0000313" key="3">
    <source>
        <dbReference type="Proteomes" id="UP000005388"/>
    </source>
</evidence>
<dbReference type="eggNOG" id="ENOG502ZE6N">
    <property type="taxonomic scope" value="Bacteria"/>
</dbReference>
<evidence type="ECO:0000313" key="2">
    <source>
        <dbReference type="EMBL" id="EHJ57029.1"/>
    </source>
</evidence>
<keyword evidence="1" id="KW-1133">Transmembrane helix</keyword>
<reference evidence="2 3" key="1">
    <citation type="journal article" date="2014" name="Int. J. Syst. Evol. Microbiol.">
        <title>Phylogenomics and the dynamic genome evolution of the genus Streptococcus.</title>
        <authorList>
            <consortium name="The Broad Institute Genome Sequencing Platform"/>
            <person name="Richards V.P."/>
            <person name="Palmer S.R."/>
            <person name="Pavinski Bitar P.D."/>
            <person name="Qin X."/>
            <person name="Weinstock G.M."/>
            <person name="Highlander S.K."/>
            <person name="Town C.D."/>
            <person name="Burne R.A."/>
            <person name="Stanhope M.J."/>
        </authorList>
    </citation>
    <scope>NUCLEOTIDE SEQUENCE [LARGE SCALE GENOMIC DNA]</scope>
    <source>
        <strain evidence="2 3">2285-97</strain>
    </source>
</reference>
<gene>
    <name evidence="2" type="ORF">STRUR_1727</name>
</gene>
<dbReference type="RefSeq" id="WP_006739760.1">
    <property type="nucleotide sequence ID" value="NZ_AEUZ02000001.1"/>
</dbReference>
<dbReference type="STRING" id="764291.STRUR_1727"/>
<keyword evidence="1" id="KW-0812">Transmembrane</keyword>